<name>A0A5E4QCG8_9NEOP</name>
<dbReference type="InterPro" id="IPR016024">
    <property type="entry name" value="ARM-type_fold"/>
</dbReference>
<reference evidence="2 3" key="1">
    <citation type="submission" date="2017-07" db="EMBL/GenBank/DDBJ databases">
        <authorList>
            <person name="Talla V."/>
            <person name="Backstrom N."/>
        </authorList>
    </citation>
    <scope>NUCLEOTIDE SEQUENCE [LARGE SCALE GENOMIC DNA]</scope>
</reference>
<keyword evidence="3" id="KW-1185">Reference proteome</keyword>
<feature type="non-terminal residue" evidence="2">
    <location>
        <position position="178"/>
    </location>
</feature>
<evidence type="ECO:0008006" key="4">
    <source>
        <dbReference type="Google" id="ProtNLM"/>
    </source>
</evidence>
<feature type="region of interest" description="Disordered" evidence="1">
    <location>
        <begin position="1"/>
        <end position="20"/>
    </location>
</feature>
<accession>A0A5E4QCG8</accession>
<organism evidence="2 3">
    <name type="scientific">Leptidea sinapis</name>
    <dbReference type="NCBI Taxonomy" id="189913"/>
    <lineage>
        <taxon>Eukaryota</taxon>
        <taxon>Metazoa</taxon>
        <taxon>Ecdysozoa</taxon>
        <taxon>Arthropoda</taxon>
        <taxon>Hexapoda</taxon>
        <taxon>Insecta</taxon>
        <taxon>Pterygota</taxon>
        <taxon>Neoptera</taxon>
        <taxon>Endopterygota</taxon>
        <taxon>Lepidoptera</taxon>
        <taxon>Glossata</taxon>
        <taxon>Ditrysia</taxon>
        <taxon>Papilionoidea</taxon>
        <taxon>Pieridae</taxon>
        <taxon>Dismorphiinae</taxon>
        <taxon>Leptidea</taxon>
    </lineage>
</organism>
<evidence type="ECO:0000313" key="3">
    <source>
        <dbReference type="Proteomes" id="UP000324832"/>
    </source>
</evidence>
<evidence type="ECO:0000256" key="1">
    <source>
        <dbReference type="SAM" id="MobiDB-lite"/>
    </source>
</evidence>
<sequence length="178" mass="20383">MAKPLQKERENRSADKKDYSFHPFNITPESAHTSILLLESHEPEILCQTLRAITKFSAQDMFNRQVLFDLNAIKYILPHVEHSELNIRRFALKALAQLCQLPRGPEQVLENSQNLRKIALMLVKIEDVFVLEFASLVLSELTREPLGCEQLVSANILNSLCGRMRNSLDPDVQKNCLQ</sequence>
<dbReference type="AlphaFoldDB" id="A0A5E4QCG8"/>
<dbReference type="InterPro" id="IPR011989">
    <property type="entry name" value="ARM-like"/>
</dbReference>
<gene>
    <name evidence="2" type="ORF">LSINAPIS_LOCUS7121</name>
</gene>
<proteinExistence type="predicted"/>
<dbReference type="Gene3D" id="1.25.10.10">
    <property type="entry name" value="Leucine-rich Repeat Variant"/>
    <property type="match status" value="1"/>
</dbReference>
<protein>
    <recommendedName>
        <fullName evidence="4">Armadillo repeat-containing domain-containing protein</fullName>
    </recommendedName>
</protein>
<dbReference type="SUPFAM" id="SSF48371">
    <property type="entry name" value="ARM repeat"/>
    <property type="match status" value="1"/>
</dbReference>
<dbReference type="Proteomes" id="UP000324832">
    <property type="component" value="Unassembled WGS sequence"/>
</dbReference>
<dbReference type="EMBL" id="FZQP02002294">
    <property type="protein sequence ID" value="VVC95400.1"/>
    <property type="molecule type" value="Genomic_DNA"/>
</dbReference>
<evidence type="ECO:0000313" key="2">
    <source>
        <dbReference type="EMBL" id="VVC95400.1"/>
    </source>
</evidence>